<dbReference type="RefSeq" id="WP_279964396.1">
    <property type="nucleotide sequence ID" value="NZ_CP122537.1"/>
</dbReference>
<keyword evidence="1" id="KW-0472">Membrane</keyword>
<feature type="transmembrane region" description="Helical" evidence="1">
    <location>
        <begin position="34"/>
        <end position="51"/>
    </location>
</feature>
<evidence type="ECO:0008006" key="4">
    <source>
        <dbReference type="Google" id="ProtNLM"/>
    </source>
</evidence>
<evidence type="ECO:0000313" key="2">
    <source>
        <dbReference type="EMBL" id="WGH77789.1"/>
    </source>
</evidence>
<dbReference type="EMBL" id="CP122537">
    <property type="protein sequence ID" value="WGH77789.1"/>
    <property type="molecule type" value="Genomic_DNA"/>
</dbReference>
<keyword evidence="1" id="KW-1133">Transmembrane helix</keyword>
<evidence type="ECO:0000256" key="1">
    <source>
        <dbReference type="SAM" id="Phobius"/>
    </source>
</evidence>
<keyword evidence="1" id="KW-0812">Transmembrane</keyword>
<gene>
    <name evidence="2" type="ORF">P8627_12195</name>
</gene>
<evidence type="ECO:0000313" key="3">
    <source>
        <dbReference type="Proteomes" id="UP001243420"/>
    </source>
</evidence>
<protein>
    <recommendedName>
        <fullName evidence="4">Small integral membrane protein</fullName>
    </recommendedName>
</protein>
<accession>A0ABY8LCB0</accession>
<reference evidence="2 3" key="1">
    <citation type="submission" date="2023-04" db="EMBL/GenBank/DDBJ databases">
        <title>Jannaschia ovalis sp. nov., a marine bacterium isolated from sea tidal flat.</title>
        <authorList>
            <person name="Kwon D.Y."/>
            <person name="Kim J.-J."/>
        </authorList>
    </citation>
    <scope>NUCLEOTIDE SEQUENCE [LARGE SCALE GENOMIC DNA]</scope>
    <source>
        <strain evidence="2 3">GRR-S6-38</strain>
    </source>
</reference>
<keyword evidence="3" id="KW-1185">Reference proteome</keyword>
<feature type="transmembrane region" description="Helical" evidence="1">
    <location>
        <begin position="12"/>
        <end position="28"/>
    </location>
</feature>
<name>A0ABY8LCB0_9RHOB</name>
<proteinExistence type="predicted"/>
<organism evidence="2 3">
    <name type="scientific">Jannaschia ovalis</name>
    <dbReference type="NCBI Taxonomy" id="3038773"/>
    <lineage>
        <taxon>Bacteria</taxon>
        <taxon>Pseudomonadati</taxon>
        <taxon>Pseudomonadota</taxon>
        <taxon>Alphaproteobacteria</taxon>
        <taxon>Rhodobacterales</taxon>
        <taxon>Roseobacteraceae</taxon>
        <taxon>Jannaschia</taxon>
    </lineage>
</organism>
<sequence length="78" mass="8800">MDDRKLGRVEDYTGAFLGMAYLILVFGLVTVWGIWGYAVALLICAVLHVAIRRFGAYRARVEAEWEARVAAALDRARR</sequence>
<dbReference type="Proteomes" id="UP001243420">
    <property type="component" value="Chromosome"/>
</dbReference>